<accession>A0ABS5YXX1</accession>
<evidence type="ECO:0000259" key="4">
    <source>
        <dbReference type="Pfam" id="PF25863"/>
    </source>
</evidence>
<feature type="domain" description="Alkaline phosphatase-like protein PglZ second" evidence="2">
    <location>
        <begin position="172"/>
        <end position="318"/>
    </location>
</feature>
<dbReference type="InterPro" id="IPR058881">
    <property type="entry name" value="PglZ_2nd"/>
</dbReference>
<name>A0ABS5YXX1_9ACTN</name>
<organism evidence="5 6">
    <name type="scientific">Paractinoplanes bogorensis</name>
    <dbReference type="NCBI Taxonomy" id="1610840"/>
    <lineage>
        <taxon>Bacteria</taxon>
        <taxon>Bacillati</taxon>
        <taxon>Actinomycetota</taxon>
        <taxon>Actinomycetes</taxon>
        <taxon>Micromonosporales</taxon>
        <taxon>Micromonosporaceae</taxon>
        <taxon>Paractinoplanes</taxon>
    </lineage>
</organism>
<evidence type="ECO:0000259" key="3">
    <source>
        <dbReference type="Pfam" id="PF25862"/>
    </source>
</evidence>
<evidence type="ECO:0000313" key="5">
    <source>
        <dbReference type="EMBL" id="MBU2668297.1"/>
    </source>
</evidence>
<dbReference type="InterPro" id="IPR058880">
    <property type="entry name" value="PglZ_N"/>
</dbReference>
<comment type="caution">
    <text evidence="5">The sequence shown here is derived from an EMBL/GenBank/DDBJ whole genome shotgun (WGS) entry which is preliminary data.</text>
</comment>
<keyword evidence="6" id="KW-1185">Reference proteome</keyword>
<dbReference type="InterPro" id="IPR058882">
    <property type="entry name" value="PglZ_C"/>
</dbReference>
<evidence type="ECO:0000313" key="6">
    <source>
        <dbReference type="Proteomes" id="UP001519654"/>
    </source>
</evidence>
<dbReference type="InterPro" id="IPR047992">
    <property type="entry name" value="BREX_PglZ"/>
</dbReference>
<dbReference type="Pfam" id="PF25863">
    <property type="entry name" value="PglZ_C"/>
    <property type="match status" value="1"/>
</dbReference>
<proteinExistence type="predicted"/>
<feature type="domain" description="Alkaline phosphatase-like protein PglZ C-terminal" evidence="4">
    <location>
        <begin position="796"/>
        <end position="895"/>
    </location>
</feature>
<feature type="region of interest" description="Disordered" evidence="1">
    <location>
        <begin position="756"/>
        <end position="794"/>
    </location>
</feature>
<dbReference type="Pfam" id="PF25861">
    <property type="entry name" value="PglZ_2nd"/>
    <property type="match status" value="1"/>
</dbReference>
<dbReference type="SUPFAM" id="SSF53649">
    <property type="entry name" value="Alkaline phosphatase-like"/>
    <property type="match status" value="1"/>
</dbReference>
<reference evidence="5 6" key="1">
    <citation type="submission" date="2021-06" db="EMBL/GenBank/DDBJ databases">
        <title>Actinoplanes lichenicola sp. nov., and Actinoplanes ovalisporus sp. nov., isolated from lichen in Thailand.</title>
        <authorList>
            <person name="Saeng-In P."/>
            <person name="Kanchanasin P."/>
            <person name="Yuki M."/>
            <person name="Kudo T."/>
            <person name="Ohkuma M."/>
            <person name="Phongsopitanun W."/>
            <person name="Tanasupawat S."/>
        </authorList>
    </citation>
    <scope>NUCLEOTIDE SEQUENCE [LARGE SCALE GENOMIC DNA]</scope>
    <source>
        <strain evidence="5 6">NBRC 110975</strain>
    </source>
</reference>
<feature type="domain" description="Alkaline phosphatase-like protein PglZ N-terminal" evidence="3">
    <location>
        <begin position="6"/>
        <end position="104"/>
    </location>
</feature>
<dbReference type="NCBIfam" id="NF033446">
    <property type="entry name" value="BREX_PglZ_2"/>
    <property type="match status" value="1"/>
</dbReference>
<dbReference type="Proteomes" id="UP001519654">
    <property type="component" value="Unassembled WGS sequence"/>
</dbReference>
<dbReference type="Pfam" id="PF25862">
    <property type="entry name" value="PglZ_1st"/>
    <property type="match status" value="1"/>
</dbReference>
<gene>
    <name evidence="5" type="primary">pglZ</name>
    <name evidence="5" type="ORF">KOI35_32775</name>
</gene>
<evidence type="ECO:0000256" key="1">
    <source>
        <dbReference type="SAM" id="MobiDB-lite"/>
    </source>
</evidence>
<dbReference type="Pfam" id="PF08665">
    <property type="entry name" value="PglZ"/>
    <property type="match status" value="1"/>
</dbReference>
<sequence>MGGAVSVAQPAAIRRRIESWLADGKDDTPALALRSEPVWTGDDALTVNGTTVRVVPCKTPLAARAALHDRAEGERLVLLTSLSDEELGEGLLAHVSTHHVRTVQPWDVVMQMFNVGSVDRTLSELGRWVADALIDQEPVGGWSPVQGTVLTRDHALRGLAAELLGLERDEIDSAGLMEWSADATRVLRLMKHTKPLLDGLSGYLIEAAGPATVPIMAAARAGHGVDAVPLGLLVGVLWPEHPGSKTTEIAVARARLEPWFGGIRLTDQQASAFSSAAEVWVDRVVGLEGGAGEANRMLARAEAIAKEIDATQLLGGSNLLPAGFLQRMRDAAAAVRLAVPAAGIADARRIAAAQEALARLAAHRGGDSERLKTMQMAVRLLRWLATSDAGAPSTLYDALHREVREDGWVDRARLDIFAGDTDSAVAEALHLLHRAVDARRARHDQQFAESLAEATRAEAQPGKLCRVEDVLDRIVQPILDNGRRVLLLVMDGMSVAAATELAESLTRVGVWTELTPDGGPRTGVLAALPTITEVSRCSLFSGRIAVGQQAVEQKAFQERFPYGRILHKSKLRGHAGAAIAPDVSDALLDPQVALVAAVVNTIDDALDRSEPGTTVWGSETIPSIRDLLALADGRTVVIVSDHGHVVDRGPDGVYRASPSAENRWRPADPRAGEGELLFQGSRVAKGDGRVVLPWREELRYGPRKAGYHGGASAAEAVIPLLVLTEGDEAALPGWSPAPVASPSWWRESLTVDKTEAATVAPPAKRTNGKKAQAQSESLFDSMEPEPKVAAPKPAQAQPDLVAKLLASDIYRGRRDTRAPLADERAGALLRVLIAGGDRATMDTLAARANIPAGRIHGAITALRKQLQVEGYAVLSIDPDNVTVKLDRALLIEQFHLDAS</sequence>
<protein>
    <submittedName>
        <fullName evidence="5">BREX-2 system phosphatase PglZ</fullName>
    </submittedName>
</protein>
<dbReference type="InterPro" id="IPR017850">
    <property type="entry name" value="Alkaline_phosphatase_core_sf"/>
</dbReference>
<evidence type="ECO:0000259" key="2">
    <source>
        <dbReference type="Pfam" id="PF25861"/>
    </source>
</evidence>
<dbReference type="EMBL" id="JAHKKG010000011">
    <property type="protein sequence ID" value="MBU2668297.1"/>
    <property type="molecule type" value="Genomic_DNA"/>
</dbReference>